<dbReference type="OrthoDB" id="9810005at2"/>
<feature type="binding site" evidence="4">
    <location>
        <position position="96"/>
    </location>
    <ligand>
        <name>a divalent metal cation</name>
        <dbReference type="ChEBI" id="CHEBI:60240"/>
        <label>1</label>
    </ligand>
</feature>
<feature type="binding site" evidence="4">
    <location>
        <position position="157"/>
    </location>
    <ligand>
        <name>a divalent metal cation</name>
        <dbReference type="ChEBI" id="CHEBI:60240"/>
        <label>2</label>
    </ligand>
</feature>
<dbReference type="InterPro" id="IPR032466">
    <property type="entry name" value="Metal_Hydrolase"/>
</dbReference>
<evidence type="ECO:0000313" key="5">
    <source>
        <dbReference type="EMBL" id="ROR32625.1"/>
    </source>
</evidence>
<organism evidence="5 6">
    <name type="scientific">Inmirania thermothiophila</name>
    <dbReference type="NCBI Taxonomy" id="1750597"/>
    <lineage>
        <taxon>Bacteria</taxon>
        <taxon>Pseudomonadati</taxon>
        <taxon>Pseudomonadota</taxon>
        <taxon>Gammaproteobacteria</taxon>
        <taxon>Chromatiales</taxon>
        <taxon>Ectothiorhodospiraceae</taxon>
        <taxon>Inmirania</taxon>
    </lineage>
</organism>
<keyword evidence="6" id="KW-1185">Reference proteome</keyword>
<evidence type="ECO:0000313" key="6">
    <source>
        <dbReference type="Proteomes" id="UP000276634"/>
    </source>
</evidence>
<dbReference type="PIRSF" id="PIRSF005902">
    <property type="entry name" value="DNase_TatD"/>
    <property type="match status" value="1"/>
</dbReference>
<protein>
    <submittedName>
        <fullName evidence="5">TatD DNase family protein</fullName>
    </submittedName>
</protein>
<dbReference type="InterPro" id="IPR015991">
    <property type="entry name" value="TatD/YcfH-like"/>
</dbReference>
<dbReference type="GO" id="GO:0005829">
    <property type="term" value="C:cytosol"/>
    <property type="evidence" value="ECO:0007669"/>
    <property type="project" value="TreeGrafter"/>
</dbReference>
<evidence type="ECO:0000256" key="2">
    <source>
        <dbReference type="ARBA" id="ARBA00022723"/>
    </source>
</evidence>
<feature type="binding site" evidence="4">
    <location>
        <position position="132"/>
    </location>
    <ligand>
        <name>a divalent metal cation</name>
        <dbReference type="ChEBI" id="CHEBI:60240"/>
        <label>2</label>
    </ligand>
</feature>
<dbReference type="Proteomes" id="UP000276634">
    <property type="component" value="Unassembled WGS sequence"/>
</dbReference>
<dbReference type="InterPro" id="IPR001130">
    <property type="entry name" value="TatD-like"/>
</dbReference>
<dbReference type="PANTHER" id="PTHR46124">
    <property type="entry name" value="D-AMINOACYL-TRNA DEACYLASE"/>
    <property type="match status" value="1"/>
</dbReference>
<sequence length="258" mass="28033">MELVDSHCHLDLVERDPQGDAMAGLIREAEAAGVAGMLVPGVSLARFERQAAVAERFPRNVVVAAGMHPNEARGEPVDEGLLREYASIDGVVAVGETGLDYYRCEGDLAWQQARFRAHIRVARDTGRPLIVHTRDAMEDTLRILEEEGAAEVGGVIHCFTGDAEEACRAVELGFHVSFSGIITFPNAVAVQEAARAVPLDRILVETDAPFLTPVPHRGRPNRPAYVRLVAERLAALRGLPLEAVAAATTANFRRLFRV</sequence>
<dbReference type="PROSITE" id="PS01091">
    <property type="entry name" value="TATD_3"/>
    <property type="match status" value="1"/>
</dbReference>
<dbReference type="FunFam" id="3.20.20.140:FF:000005">
    <property type="entry name" value="TatD family hydrolase"/>
    <property type="match status" value="1"/>
</dbReference>
<accession>A0A3N1Y1C6</accession>
<proteinExistence type="inferred from homology"/>
<gene>
    <name evidence="5" type="ORF">EDC57_1831</name>
</gene>
<feature type="binding site" evidence="4">
    <location>
        <position position="9"/>
    </location>
    <ligand>
        <name>a divalent metal cation</name>
        <dbReference type="ChEBI" id="CHEBI:60240"/>
        <label>1</label>
    </ligand>
</feature>
<reference evidence="5 6" key="1">
    <citation type="submission" date="2018-11" db="EMBL/GenBank/DDBJ databases">
        <title>Genomic Encyclopedia of Type Strains, Phase IV (KMG-IV): sequencing the most valuable type-strain genomes for metagenomic binning, comparative biology and taxonomic classification.</title>
        <authorList>
            <person name="Goeker M."/>
        </authorList>
    </citation>
    <scope>NUCLEOTIDE SEQUENCE [LARGE SCALE GENOMIC DNA]</scope>
    <source>
        <strain evidence="5 6">DSM 100275</strain>
    </source>
</reference>
<evidence type="ECO:0000256" key="1">
    <source>
        <dbReference type="ARBA" id="ARBA00009275"/>
    </source>
</evidence>
<evidence type="ECO:0000256" key="3">
    <source>
        <dbReference type="ARBA" id="ARBA00022801"/>
    </source>
</evidence>
<evidence type="ECO:0000256" key="4">
    <source>
        <dbReference type="PIRSR" id="PIRSR005902-1"/>
    </source>
</evidence>
<dbReference type="PANTHER" id="PTHR46124:SF2">
    <property type="entry name" value="D-AMINOACYL-TRNA DEACYLASE"/>
    <property type="match status" value="1"/>
</dbReference>
<dbReference type="InterPro" id="IPR018228">
    <property type="entry name" value="DNase_TatD-rel_CS"/>
</dbReference>
<comment type="caution">
    <text evidence="5">The sequence shown here is derived from an EMBL/GenBank/DDBJ whole genome shotgun (WGS) entry which is preliminary data.</text>
</comment>
<dbReference type="NCBIfam" id="TIGR00010">
    <property type="entry name" value="YchF/TatD family DNA exonuclease"/>
    <property type="match status" value="1"/>
</dbReference>
<feature type="binding site" evidence="4">
    <location>
        <position position="207"/>
    </location>
    <ligand>
        <name>a divalent metal cation</name>
        <dbReference type="ChEBI" id="CHEBI:60240"/>
        <label>1</label>
    </ligand>
</feature>
<feature type="binding site" evidence="4">
    <location>
        <position position="7"/>
    </location>
    <ligand>
        <name>a divalent metal cation</name>
        <dbReference type="ChEBI" id="CHEBI:60240"/>
        <label>1</label>
    </ligand>
</feature>
<dbReference type="RefSeq" id="WP_123401541.1">
    <property type="nucleotide sequence ID" value="NZ_RJVI01000002.1"/>
</dbReference>
<comment type="similarity">
    <text evidence="1">Belongs to the metallo-dependent hydrolases superfamily. TatD-type hydrolase family.</text>
</comment>
<dbReference type="CDD" id="cd01310">
    <property type="entry name" value="TatD_DNAse"/>
    <property type="match status" value="1"/>
</dbReference>
<dbReference type="GO" id="GO:0004536">
    <property type="term" value="F:DNA nuclease activity"/>
    <property type="evidence" value="ECO:0007669"/>
    <property type="project" value="InterPro"/>
</dbReference>
<keyword evidence="2 4" id="KW-0479">Metal-binding</keyword>
<dbReference type="Pfam" id="PF01026">
    <property type="entry name" value="TatD_DNase"/>
    <property type="match status" value="1"/>
</dbReference>
<dbReference type="AlphaFoldDB" id="A0A3N1Y1C6"/>
<dbReference type="SUPFAM" id="SSF51556">
    <property type="entry name" value="Metallo-dependent hydrolases"/>
    <property type="match status" value="1"/>
</dbReference>
<name>A0A3N1Y1C6_9GAMM</name>
<dbReference type="EMBL" id="RJVI01000002">
    <property type="protein sequence ID" value="ROR32625.1"/>
    <property type="molecule type" value="Genomic_DNA"/>
</dbReference>
<dbReference type="Gene3D" id="3.20.20.140">
    <property type="entry name" value="Metal-dependent hydrolases"/>
    <property type="match status" value="1"/>
</dbReference>
<keyword evidence="3" id="KW-0378">Hydrolase</keyword>
<dbReference type="PROSITE" id="PS01090">
    <property type="entry name" value="TATD_2"/>
    <property type="match status" value="1"/>
</dbReference>
<dbReference type="GO" id="GO:0016788">
    <property type="term" value="F:hydrolase activity, acting on ester bonds"/>
    <property type="evidence" value="ECO:0007669"/>
    <property type="project" value="InterPro"/>
</dbReference>
<dbReference type="GO" id="GO:0046872">
    <property type="term" value="F:metal ion binding"/>
    <property type="evidence" value="ECO:0007669"/>
    <property type="project" value="UniProtKB-KW"/>
</dbReference>
<dbReference type="PROSITE" id="PS01137">
    <property type="entry name" value="TATD_1"/>
    <property type="match status" value="1"/>
</dbReference>